<feature type="compositionally biased region" description="Low complexity" evidence="1">
    <location>
        <begin position="62"/>
        <end position="94"/>
    </location>
</feature>
<keyword evidence="3" id="KW-1185">Reference proteome</keyword>
<feature type="region of interest" description="Disordered" evidence="1">
    <location>
        <begin position="206"/>
        <end position="275"/>
    </location>
</feature>
<reference evidence="2" key="1">
    <citation type="journal article" date="2020" name="Fungal Divers.">
        <title>Resolving the Mortierellaceae phylogeny through synthesis of multi-gene phylogenetics and phylogenomics.</title>
        <authorList>
            <person name="Vandepol N."/>
            <person name="Liber J."/>
            <person name="Desiro A."/>
            <person name="Na H."/>
            <person name="Kennedy M."/>
            <person name="Barry K."/>
            <person name="Grigoriev I.V."/>
            <person name="Miller A.N."/>
            <person name="O'Donnell K."/>
            <person name="Stajich J.E."/>
            <person name="Bonito G."/>
        </authorList>
    </citation>
    <scope>NUCLEOTIDE SEQUENCE</scope>
    <source>
        <strain evidence="2">NRRL 6426</strain>
    </source>
</reference>
<gene>
    <name evidence="2" type="ORF">BG015_008416</name>
</gene>
<feature type="compositionally biased region" description="Low complexity" evidence="1">
    <location>
        <begin position="1"/>
        <end position="49"/>
    </location>
</feature>
<evidence type="ECO:0000256" key="1">
    <source>
        <dbReference type="SAM" id="MobiDB-lite"/>
    </source>
</evidence>
<dbReference type="OrthoDB" id="2351940at2759"/>
<organism evidence="2 3">
    <name type="scientific">Linnemannia schmuckeri</name>
    <dbReference type="NCBI Taxonomy" id="64567"/>
    <lineage>
        <taxon>Eukaryota</taxon>
        <taxon>Fungi</taxon>
        <taxon>Fungi incertae sedis</taxon>
        <taxon>Mucoromycota</taxon>
        <taxon>Mortierellomycotina</taxon>
        <taxon>Mortierellomycetes</taxon>
        <taxon>Mortierellales</taxon>
        <taxon>Mortierellaceae</taxon>
        <taxon>Linnemannia</taxon>
    </lineage>
</organism>
<feature type="compositionally biased region" description="Acidic residues" evidence="1">
    <location>
        <begin position="225"/>
        <end position="237"/>
    </location>
</feature>
<evidence type="ECO:0000313" key="2">
    <source>
        <dbReference type="EMBL" id="KAF9155839.1"/>
    </source>
</evidence>
<dbReference type="AlphaFoldDB" id="A0A9P5S8F6"/>
<feature type="region of interest" description="Disordered" evidence="1">
    <location>
        <begin position="117"/>
        <end position="141"/>
    </location>
</feature>
<protein>
    <submittedName>
        <fullName evidence="2">Uncharacterized protein</fullName>
    </submittedName>
</protein>
<feature type="compositionally biased region" description="Basic and acidic residues" evidence="1">
    <location>
        <begin position="321"/>
        <end position="337"/>
    </location>
</feature>
<dbReference type="Proteomes" id="UP000748756">
    <property type="component" value="Unassembled WGS sequence"/>
</dbReference>
<evidence type="ECO:0000313" key="3">
    <source>
        <dbReference type="Proteomes" id="UP000748756"/>
    </source>
</evidence>
<comment type="caution">
    <text evidence="2">The sequence shown here is derived from an EMBL/GenBank/DDBJ whole genome shotgun (WGS) entry which is preliminary data.</text>
</comment>
<feature type="region of interest" description="Disordered" evidence="1">
    <location>
        <begin position="307"/>
        <end position="372"/>
    </location>
</feature>
<accession>A0A9P5S8F6</accession>
<name>A0A9P5S8F6_9FUNG</name>
<feature type="region of interest" description="Disordered" evidence="1">
    <location>
        <begin position="1"/>
        <end position="96"/>
    </location>
</feature>
<dbReference type="EMBL" id="JAAAUQ010000049">
    <property type="protein sequence ID" value="KAF9155839.1"/>
    <property type="molecule type" value="Genomic_DNA"/>
</dbReference>
<sequence>MTPYNNRSNGDSNSNNSATTSSRTNMTTRWSNSSDGIVTGSSSNVGSSNPDESRHQYQFAQSTTTTTLPSSSLSTNSDNTNSSNSNSNSNSNTTQALRSEVDDRIHFRLLDGVYFSAPPRSLRHDDDLGMDSPPQRQSRSGLQYIDVQDTNFSDQEDEYMHDNNATENLDFGDSQQHHTTYDGQRDEFTFVTFHRRSNHPELIEEVDEDEEPRQLNIRHRNIHQDEDDDDDDEDDGIDQVMEGHRHSAALVRSPSSSLPSHLERPQHAQLSPRSAAALTTMSTMGRSSWPQPMISSSITSDLIAMSQPGARSGYDNNPYYRRPDTSFHGQMDHDRQIDTSSPSHSRRTSTPDHPIWLSTSSGPGNAPIPRSSLTQHNAIDHSTSSFHHQYGWRSSTDARGCGEVNYAPALEARGDVWPLKFDMYYADGGEFNAAHSVENVLKNDSSPHLTFVLTQFKAKAPTTGFTAPCKEGLIFISHEPIQLEKTSFFDSMTRQMYDEYIRTVQHQTGFSQIYQSHGSDADALIPAAFFQLGGADETCTVNFSPNRSGRYVLIKLLRSRCTNSLQRPENIDLQYLGLIGFTGARSFASGGLL</sequence>
<proteinExistence type="predicted"/>